<dbReference type="PROSITE" id="PS00105">
    <property type="entry name" value="AA_TRANSFER_CLASS_1"/>
    <property type="match status" value="1"/>
</dbReference>
<dbReference type="STRING" id="443156.SAMN04489867_1447"/>
<name>A0A1H0Q297_9MICO</name>
<organism evidence="3 4">
    <name type="scientific">Pedococcus dokdonensis</name>
    <dbReference type="NCBI Taxonomy" id="443156"/>
    <lineage>
        <taxon>Bacteria</taxon>
        <taxon>Bacillati</taxon>
        <taxon>Actinomycetota</taxon>
        <taxon>Actinomycetes</taxon>
        <taxon>Micrococcales</taxon>
        <taxon>Intrasporangiaceae</taxon>
        <taxon>Pedococcus</taxon>
    </lineage>
</organism>
<proteinExistence type="inferred from homology"/>
<dbReference type="InterPro" id="IPR015424">
    <property type="entry name" value="PyrdxlP-dep_Trfase"/>
</dbReference>
<dbReference type="GO" id="GO:0030170">
    <property type="term" value="F:pyridoxal phosphate binding"/>
    <property type="evidence" value="ECO:0007669"/>
    <property type="project" value="InterPro"/>
</dbReference>
<dbReference type="PANTHER" id="PTHR42691">
    <property type="entry name" value="ASPARTATE AMINOTRANSFERASE YHDR-RELATED"/>
    <property type="match status" value="1"/>
</dbReference>
<evidence type="ECO:0000313" key="4">
    <source>
        <dbReference type="Proteomes" id="UP000199077"/>
    </source>
</evidence>
<dbReference type="SUPFAM" id="SSF53383">
    <property type="entry name" value="PLP-dependent transferases"/>
    <property type="match status" value="1"/>
</dbReference>
<protein>
    <recommendedName>
        <fullName evidence="1">Aminotransferase</fullName>
        <ecNumber evidence="1">2.6.1.-</ecNumber>
    </recommendedName>
</protein>
<dbReference type="InterPro" id="IPR004838">
    <property type="entry name" value="NHTrfase_class1_PyrdxlP-BS"/>
</dbReference>
<comment type="cofactor">
    <cofactor evidence="1">
        <name>pyridoxal 5'-phosphate</name>
        <dbReference type="ChEBI" id="CHEBI:597326"/>
    </cofactor>
</comment>
<gene>
    <name evidence="3" type="ORF">SAMN04489867_1447</name>
</gene>
<keyword evidence="4" id="KW-1185">Reference proteome</keyword>
<comment type="similarity">
    <text evidence="1">Belongs to the class-I pyridoxal-phosphate-dependent aminotransferase family.</text>
</comment>
<sequence>MRPTLGEVDDRPVSERSARIGEAGPFRMLFEFARKSGYQQRRLEPGVLDFTFGDPHEMPIPEYVEALRAAAVPGDELWFAYKFSLVEAQEAAAESLRRVVDLPWTGDRIRMTTGGFGAITLAMKSLADPGDEVVYSLPPWFLYEALALEAGLVPVKVRIDPETFDLDLDAIAAAITPRTRLVVVNSPNNPTGRVYPESTLRALADLLEAASARNGRRIYVISDEPYNRIVFEGVTFRSPAEFYAHTVLCYSYGKTLLAPGQRLGYLALPPQLPDADQVIDAVESLQVAAGWLFPNAVMQYAVPRLETLSLDVAHLQAKRDRMTAALREMGYDVATPEGTFYLFPRSPLPDDEAFVARLAEAGVLVMPGRLFETPGYFRICLTATMETIEASLPRFAQVLEQVSG</sequence>
<dbReference type="InterPro" id="IPR015421">
    <property type="entry name" value="PyrdxlP-dep_Trfase_major"/>
</dbReference>
<accession>A0A1H0Q297</accession>
<evidence type="ECO:0000256" key="1">
    <source>
        <dbReference type="RuleBase" id="RU000481"/>
    </source>
</evidence>
<dbReference type="Gene3D" id="3.40.640.10">
    <property type="entry name" value="Type I PLP-dependent aspartate aminotransferase-like (Major domain)"/>
    <property type="match status" value="1"/>
</dbReference>
<dbReference type="GO" id="GO:0008483">
    <property type="term" value="F:transaminase activity"/>
    <property type="evidence" value="ECO:0007669"/>
    <property type="project" value="UniProtKB-KW"/>
</dbReference>
<dbReference type="Pfam" id="PF00155">
    <property type="entry name" value="Aminotran_1_2"/>
    <property type="match status" value="1"/>
</dbReference>
<keyword evidence="1 3" id="KW-0808">Transferase</keyword>
<evidence type="ECO:0000259" key="2">
    <source>
        <dbReference type="Pfam" id="PF00155"/>
    </source>
</evidence>
<dbReference type="PANTHER" id="PTHR42691:SF1">
    <property type="entry name" value="ASPARTATE AMINOTRANSFERASE YHDR-RELATED"/>
    <property type="match status" value="1"/>
</dbReference>
<dbReference type="EC" id="2.6.1.-" evidence="1"/>
<evidence type="ECO:0000313" key="3">
    <source>
        <dbReference type="EMBL" id="SDP11145.1"/>
    </source>
</evidence>
<dbReference type="EMBL" id="LT629711">
    <property type="protein sequence ID" value="SDP11145.1"/>
    <property type="molecule type" value="Genomic_DNA"/>
</dbReference>
<dbReference type="AlphaFoldDB" id="A0A1H0Q297"/>
<dbReference type="CDD" id="cd00609">
    <property type="entry name" value="AAT_like"/>
    <property type="match status" value="1"/>
</dbReference>
<dbReference type="Proteomes" id="UP000199077">
    <property type="component" value="Chromosome I"/>
</dbReference>
<dbReference type="InterPro" id="IPR004839">
    <property type="entry name" value="Aminotransferase_I/II_large"/>
</dbReference>
<reference evidence="4" key="1">
    <citation type="submission" date="2016-10" db="EMBL/GenBank/DDBJ databases">
        <authorList>
            <person name="Varghese N."/>
            <person name="Submissions S."/>
        </authorList>
    </citation>
    <scope>NUCLEOTIDE SEQUENCE [LARGE SCALE GENOMIC DNA]</scope>
    <source>
        <strain evidence="4">DSM 22329</strain>
    </source>
</reference>
<feature type="domain" description="Aminotransferase class I/classII large" evidence="2">
    <location>
        <begin position="47"/>
        <end position="389"/>
    </location>
</feature>
<keyword evidence="1 3" id="KW-0032">Aminotransferase</keyword>